<accession>A0A2R7UEL3</accession>
<dbReference type="EMBL" id="QANO01000197">
    <property type="protein sequence ID" value="PTU49099.1"/>
    <property type="molecule type" value="Genomic_DNA"/>
</dbReference>
<organism evidence="1 2">
    <name type="scientific">Pseudomonas plecoglossicida</name>
    <dbReference type="NCBI Taxonomy" id="70775"/>
    <lineage>
        <taxon>Bacteria</taxon>
        <taxon>Pseudomonadati</taxon>
        <taxon>Pseudomonadota</taxon>
        <taxon>Gammaproteobacteria</taxon>
        <taxon>Pseudomonadales</taxon>
        <taxon>Pseudomonadaceae</taxon>
        <taxon>Pseudomonas</taxon>
    </lineage>
</organism>
<protein>
    <submittedName>
        <fullName evidence="1">DNA mismatch repair protein MutT</fullName>
    </submittedName>
</protein>
<evidence type="ECO:0000313" key="2">
    <source>
        <dbReference type="Proteomes" id="UP000244874"/>
    </source>
</evidence>
<comment type="caution">
    <text evidence="1">The sequence shown here is derived from an EMBL/GenBank/DDBJ whole genome shotgun (WGS) entry which is preliminary data.</text>
</comment>
<sequence>MFRLLRPLRGLARSHRYCTGLEPVGNPVGAGKP</sequence>
<reference evidence="1 2" key="1">
    <citation type="submission" date="2018-04" db="EMBL/GenBank/DDBJ databases">
        <authorList>
            <person name="Go L.Y."/>
            <person name="Mitchell J.A."/>
        </authorList>
    </citation>
    <scope>NUCLEOTIDE SEQUENCE [LARGE SCALE GENOMIC DNA]</scope>
    <source>
        <strain evidence="1 2">KCJK7865</strain>
    </source>
</reference>
<dbReference type="AlphaFoldDB" id="A0A2R7UEL3"/>
<dbReference type="Proteomes" id="UP000244874">
    <property type="component" value="Unassembled WGS sequence"/>
</dbReference>
<gene>
    <name evidence="1" type="ORF">DBB42_27275</name>
</gene>
<proteinExistence type="predicted"/>
<evidence type="ECO:0000313" key="1">
    <source>
        <dbReference type="EMBL" id="PTU49099.1"/>
    </source>
</evidence>
<feature type="non-terminal residue" evidence="1">
    <location>
        <position position="33"/>
    </location>
</feature>
<name>A0A2R7UEL3_PSEDL</name>